<dbReference type="CDD" id="cd00995">
    <property type="entry name" value="PBP2_NikA_DppA_OppA_like"/>
    <property type="match status" value="1"/>
</dbReference>
<gene>
    <name evidence="4" type="ORF">ACFFIX_15620</name>
</gene>
<sequence>MKSNFFIFILLFSLVLSACSMKVTKETEEDENASKKVTESLPEDRKVREIEMYVTTPDYDPIRYEFGMMIAEEWKELGFDVKVTPLEWNRLAEVGMKQKDYDAFTLSWAGRAERIDPDHFVYATLHSSNAGLGAYNIVGYDNPEYDNLAEAQRKVTDLEKRKEIVNQTQEIFLEDMPYAPVVHRDQLMAYNKENFKNVTYMLGEGLNSYWNFLNMEPTGNQKVVRWGYPSDIDSLNPLSSTNSHDFQVTRLIYDRLVQISDTGEPENGAAKTIEDVNNDGKTYKVTLQEGMKFHDGETVTAEDVKFSFDLVKEIQSPYFMAMVEPIDSIEIVDELTVQFNLKEPFAPFISNTLAQMYIYPEHYWKPILEKEGATGVLEHSNEKIIGSGPFKMDYWRKNQELKLLRNDDFRTPAKIDGILSIPYSNTQGMVAAVEQGEADMTGWWVEPIQVDKLKENPMLEVINVKDHGLYHINYNMRRMPFDDKAVRLAMANVIPKQRIINELLEGYGTPANSFIAPANEFWHNPDVKEFDYDPKKARKILEDAGYQWDENGKIHYPEGKSDQDKDKGIIREVE</sequence>
<evidence type="ECO:0000259" key="3">
    <source>
        <dbReference type="Pfam" id="PF00496"/>
    </source>
</evidence>
<feature type="domain" description="Solute-binding protein family 5" evidence="3">
    <location>
        <begin position="49"/>
        <end position="130"/>
    </location>
</feature>
<dbReference type="SUPFAM" id="SSF53850">
    <property type="entry name" value="Periplasmic binding protein-like II"/>
    <property type="match status" value="2"/>
</dbReference>
<reference evidence="4 5" key="1">
    <citation type="submission" date="2024-09" db="EMBL/GenBank/DDBJ databases">
        <authorList>
            <person name="Sun Q."/>
            <person name="Mori K."/>
        </authorList>
    </citation>
    <scope>NUCLEOTIDE SEQUENCE [LARGE SCALE GENOMIC DNA]</scope>
    <source>
        <strain evidence="4 5">CCM 7228</strain>
    </source>
</reference>
<dbReference type="Gene3D" id="3.90.76.10">
    <property type="entry name" value="Dipeptide-binding Protein, Domain 1"/>
    <property type="match status" value="1"/>
</dbReference>
<feature type="signal peptide" evidence="2">
    <location>
        <begin position="1"/>
        <end position="18"/>
    </location>
</feature>
<evidence type="ECO:0000256" key="2">
    <source>
        <dbReference type="SAM" id="SignalP"/>
    </source>
</evidence>
<protein>
    <submittedName>
        <fullName evidence="4">ABC transporter substrate-binding protein</fullName>
    </submittedName>
</protein>
<keyword evidence="2" id="KW-0732">Signal</keyword>
<dbReference type="RefSeq" id="WP_378935605.1">
    <property type="nucleotide sequence ID" value="NZ_JBHLVO010000013.1"/>
</dbReference>
<dbReference type="PANTHER" id="PTHR30290">
    <property type="entry name" value="PERIPLASMIC BINDING COMPONENT OF ABC TRANSPORTER"/>
    <property type="match status" value="1"/>
</dbReference>
<feature type="chain" id="PRO_5046005091" evidence="2">
    <location>
        <begin position="19"/>
        <end position="574"/>
    </location>
</feature>
<dbReference type="Gene3D" id="3.10.105.10">
    <property type="entry name" value="Dipeptide-binding Protein, Domain 3"/>
    <property type="match status" value="2"/>
</dbReference>
<accession>A0ABV6GIB5</accession>
<dbReference type="Proteomes" id="UP001589854">
    <property type="component" value="Unassembled WGS sequence"/>
</dbReference>
<dbReference type="PROSITE" id="PS51257">
    <property type="entry name" value="PROKAR_LIPOPROTEIN"/>
    <property type="match status" value="1"/>
</dbReference>
<comment type="caution">
    <text evidence="4">The sequence shown here is derived from an EMBL/GenBank/DDBJ whole genome shotgun (WGS) entry which is preliminary data.</text>
</comment>
<dbReference type="Gene3D" id="3.40.190.10">
    <property type="entry name" value="Periplasmic binding protein-like II"/>
    <property type="match status" value="1"/>
</dbReference>
<keyword evidence="5" id="KW-1185">Reference proteome</keyword>
<evidence type="ECO:0000313" key="4">
    <source>
        <dbReference type="EMBL" id="MFC0272859.1"/>
    </source>
</evidence>
<dbReference type="InterPro" id="IPR000914">
    <property type="entry name" value="SBP_5_dom"/>
</dbReference>
<feature type="domain" description="Solute-binding protein family 5" evidence="3">
    <location>
        <begin position="265"/>
        <end position="555"/>
    </location>
</feature>
<organism evidence="4 5">
    <name type="scientific">Metabacillus herbersteinensis</name>
    <dbReference type="NCBI Taxonomy" id="283816"/>
    <lineage>
        <taxon>Bacteria</taxon>
        <taxon>Bacillati</taxon>
        <taxon>Bacillota</taxon>
        <taxon>Bacilli</taxon>
        <taxon>Bacillales</taxon>
        <taxon>Bacillaceae</taxon>
        <taxon>Metabacillus</taxon>
    </lineage>
</organism>
<name>A0ABV6GIB5_9BACI</name>
<feature type="region of interest" description="Disordered" evidence="1">
    <location>
        <begin position="551"/>
        <end position="574"/>
    </location>
</feature>
<evidence type="ECO:0000256" key="1">
    <source>
        <dbReference type="SAM" id="MobiDB-lite"/>
    </source>
</evidence>
<evidence type="ECO:0000313" key="5">
    <source>
        <dbReference type="Proteomes" id="UP001589854"/>
    </source>
</evidence>
<dbReference type="InterPro" id="IPR039424">
    <property type="entry name" value="SBP_5"/>
</dbReference>
<proteinExistence type="predicted"/>
<dbReference type="EMBL" id="JBHLVO010000013">
    <property type="protein sequence ID" value="MFC0272859.1"/>
    <property type="molecule type" value="Genomic_DNA"/>
</dbReference>
<dbReference type="Pfam" id="PF00496">
    <property type="entry name" value="SBP_bac_5"/>
    <property type="match status" value="2"/>
</dbReference>